<reference evidence="1 2" key="1">
    <citation type="submission" date="2019-04" db="EMBL/GenBank/DDBJ databases">
        <title>An improved genome assembly and genetic linkage map for asparagus bean, Vigna unguiculata ssp. sesquipedialis.</title>
        <authorList>
            <person name="Xia Q."/>
            <person name="Zhang R."/>
            <person name="Dong Y."/>
        </authorList>
    </citation>
    <scope>NUCLEOTIDE SEQUENCE [LARGE SCALE GENOMIC DNA]</scope>
    <source>
        <tissue evidence="1">Leaf</tissue>
    </source>
</reference>
<evidence type="ECO:0000313" key="1">
    <source>
        <dbReference type="EMBL" id="QCE08504.1"/>
    </source>
</evidence>
<keyword evidence="2" id="KW-1185">Reference proteome</keyword>
<sequence>MYLSLIHIAQEQRDLWCTSPSGAVSYTHRSRAAGSVVYISFGSCLLYTSLKSSGICGVHLLRELSLIHIAQEQRDLWCTSPSGAVSYTHRSRAAGSVVYISFGSCLLYTSLKSSGICGVHLLRELSLIHIAQEQRDLWCTSPSGAVSYTHRSRAAGSVVYISFGSCLLYTSLKSSGICGVHLLRELSLIHIAQEQRDLWCTSPSGAVSYTHRSRAAGSVVYISFGSCLLYTSLKSSGICGVHLLRELSLIHIAQEQRDLWCTSPSGAVSYTHRSRAAGSVVYISFGSCLLYTSLKSSGICGVHLLRELSLIHIAQEQRDLWCTSPSGAVSYTHRSRAAGSVVYISFGSCLLYTSLKSSGICGVHLLRELSLIHIAQEQRDLWCTSPSGAVSYTHRSRAAGSVVYISFGSCLLYTSLKSSGICGVHLLRELSLIHIAQEQRDLWCTSPSGAVSYTHRSRAAGSVVYISFGSCLLYTSLKSSGICGVHLLRELSLIHIAQEQRDLWCTSPSGAVSYTHRSRAAGSVVYISFGSCLLYTSLKSSGICGVHLLRELSLIHIAQEQRDLWCTSPSGAVSYTHRSRAAGSVVYISFGSCLLYTSLKSSGICGVHLLRELSLIHIAQEQRDLWCTSPSGAVSYTHRSRAAGSVVYISFGSCLLYTSLKSSGICGVHLLRELSLIHIAQEQRDLWCTSPSGAVSYTHRSRAAGSVVYISFGSCLLYTSLKSSGICGVHLLRELSLIHIAQEQRDLWCTSPSGAVSYTHRSRAAGSVVYISFGSCLLYTSLKSSGICGIAKPIWLITILVRLSRVLGDDNIGVFDADSLRLRCHIALSSESEGNLTVGQ</sequence>
<organism evidence="1 2">
    <name type="scientific">Vigna unguiculata</name>
    <name type="common">Cowpea</name>
    <dbReference type="NCBI Taxonomy" id="3917"/>
    <lineage>
        <taxon>Eukaryota</taxon>
        <taxon>Viridiplantae</taxon>
        <taxon>Streptophyta</taxon>
        <taxon>Embryophyta</taxon>
        <taxon>Tracheophyta</taxon>
        <taxon>Spermatophyta</taxon>
        <taxon>Magnoliopsida</taxon>
        <taxon>eudicotyledons</taxon>
        <taxon>Gunneridae</taxon>
        <taxon>Pentapetalae</taxon>
        <taxon>rosids</taxon>
        <taxon>fabids</taxon>
        <taxon>Fabales</taxon>
        <taxon>Fabaceae</taxon>
        <taxon>Papilionoideae</taxon>
        <taxon>50 kb inversion clade</taxon>
        <taxon>NPAAA clade</taxon>
        <taxon>indigoferoid/millettioid clade</taxon>
        <taxon>Phaseoleae</taxon>
        <taxon>Vigna</taxon>
    </lineage>
</organism>
<protein>
    <submittedName>
        <fullName evidence="1">Uncharacterized protein</fullName>
    </submittedName>
</protein>
<dbReference type="AlphaFoldDB" id="A0A4D6N6M6"/>
<dbReference type="Proteomes" id="UP000501690">
    <property type="component" value="Linkage Group LG9"/>
</dbReference>
<name>A0A4D6N6M6_VIGUN</name>
<dbReference type="EMBL" id="CP039353">
    <property type="protein sequence ID" value="QCE08504.1"/>
    <property type="molecule type" value="Genomic_DNA"/>
</dbReference>
<evidence type="ECO:0000313" key="2">
    <source>
        <dbReference type="Proteomes" id="UP000501690"/>
    </source>
</evidence>
<proteinExistence type="predicted"/>
<accession>A0A4D6N6M6</accession>
<gene>
    <name evidence="1" type="ORF">DEO72_LG9g3533</name>
</gene>